<evidence type="ECO:0000313" key="14">
    <source>
        <dbReference type="EMBL" id="KKM21654.1"/>
    </source>
</evidence>
<feature type="domain" description="NapC/NirT cytochrome c N-terminal" evidence="13">
    <location>
        <begin position="38"/>
        <end position="189"/>
    </location>
</feature>
<comment type="subcellular location">
    <subcellularLocation>
        <location evidence="1">Cell membrane</location>
    </subcellularLocation>
</comment>
<evidence type="ECO:0000256" key="7">
    <source>
        <dbReference type="ARBA" id="ARBA00022723"/>
    </source>
</evidence>
<dbReference type="SUPFAM" id="SSF48695">
    <property type="entry name" value="Multiheme cytochromes"/>
    <property type="match status" value="1"/>
</dbReference>
<keyword evidence="10" id="KW-0408">Iron</keyword>
<dbReference type="EMBL" id="LAZR01013505">
    <property type="protein sequence ID" value="KKM21654.1"/>
    <property type="molecule type" value="Genomic_DNA"/>
</dbReference>
<keyword evidence="5" id="KW-0349">Heme</keyword>
<evidence type="ECO:0000256" key="4">
    <source>
        <dbReference type="ARBA" id="ARBA00022475"/>
    </source>
</evidence>
<dbReference type="InterPro" id="IPR005126">
    <property type="entry name" value="NapC/NirT_cyt_c_N"/>
</dbReference>
<proteinExistence type="inferred from homology"/>
<dbReference type="PANTHER" id="PTHR30333">
    <property type="entry name" value="CYTOCHROME C-TYPE PROTEIN"/>
    <property type="match status" value="1"/>
</dbReference>
<dbReference type="InterPro" id="IPR036280">
    <property type="entry name" value="Multihaem_cyt_sf"/>
</dbReference>
<keyword evidence="7" id="KW-0479">Metal-binding</keyword>
<keyword evidence="8" id="KW-0249">Electron transport</keyword>
<dbReference type="GO" id="GO:0005886">
    <property type="term" value="C:plasma membrane"/>
    <property type="evidence" value="ECO:0007669"/>
    <property type="project" value="UniProtKB-SubCell"/>
</dbReference>
<evidence type="ECO:0000256" key="3">
    <source>
        <dbReference type="ARBA" id="ARBA00022448"/>
    </source>
</evidence>
<keyword evidence="9 12" id="KW-1133">Transmembrane helix</keyword>
<evidence type="ECO:0000256" key="12">
    <source>
        <dbReference type="SAM" id="Phobius"/>
    </source>
</evidence>
<dbReference type="AlphaFoldDB" id="A0A0F9IPA1"/>
<dbReference type="Gene3D" id="1.10.3820.10">
    <property type="entry name" value="Di-heme elbow motif domain"/>
    <property type="match status" value="1"/>
</dbReference>
<comment type="similarity">
    <text evidence="2">Belongs to the NapC/NirT/NrfH family.</text>
</comment>
<dbReference type="PANTHER" id="PTHR30333:SF1">
    <property type="entry name" value="CYTOCHROME C-TYPE PROTEIN NAPC"/>
    <property type="match status" value="1"/>
</dbReference>
<comment type="caution">
    <text evidence="14">The sequence shown here is derived from an EMBL/GenBank/DDBJ whole genome shotgun (WGS) entry which is preliminary data.</text>
</comment>
<dbReference type="GO" id="GO:0009055">
    <property type="term" value="F:electron transfer activity"/>
    <property type="evidence" value="ECO:0007669"/>
    <property type="project" value="TreeGrafter"/>
</dbReference>
<protein>
    <recommendedName>
        <fullName evidence="13">NapC/NirT cytochrome c N-terminal domain-containing protein</fullName>
    </recommendedName>
</protein>
<evidence type="ECO:0000256" key="6">
    <source>
        <dbReference type="ARBA" id="ARBA00022692"/>
    </source>
</evidence>
<evidence type="ECO:0000256" key="5">
    <source>
        <dbReference type="ARBA" id="ARBA00022617"/>
    </source>
</evidence>
<evidence type="ECO:0000256" key="8">
    <source>
        <dbReference type="ARBA" id="ARBA00022982"/>
    </source>
</evidence>
<sequence length="205" mass="23321">MGFMVKLLIAFILVTIGLVLLLMFKNSLTRGVGGKILAFIVLFLLPVMLLAGGVFAHYEKSKSNEFCLSCHAMEPYGKSLNIDDSDYLPAAHFQNNRVPQENACYTCHTSYTMFGGLKSKLEGLKHVYVYYLGNIPDKIELYEPYENRGCLYCHDGARSYEENMMHADMLDELIEDETSCLDCHSLTHNIEELADLKLWRKGEKE</sequence>
<evidence type="ECO:0000256" key="11">
    <source>
        <dbReference type="ARBA" id="ARBA00023136"/>
    </source>
</evidence>
<evidence type="ECO:0000256" key="10">
    <source>
        <dbReference type="ARBA" id="ARBA00023004"/>
    </source>
</evidence>
<evidence type="ECO:0000259" key="13">
    <source>
        <dbReference type="Pfam" id="PF03264"/>
    </source>
</evidence>
<organism evidence="14">
    <name type="scientific">marine sediment metagenome</name>
    <dbReference type="NCBI Taxonomy" id="412755"/>
    <lineage>
        <taxon>unclassified sequences</taxon>
        <taxon>metagenomes</taxon>
        <taxon>ecological metagenomes</taxon>
    </lineage>
</organism>
<dbReference type="Pfam" id="PF03264">
    <property type="entry name" value="Cytochrom_NNT"/>
    <property type="match status" value="1"/>
</dbReference>
<keyword evidence="3" id="KW-0813">Transport</keyword>
<name>A0A0F9IPA1_9ZZZZ</name>
<keyword evidence="11 12" id="KW-0472">Membrane</keyword>
<evidence type="ECO:0000256" key="9">
    <source>
        <dbReference type="ARBA" id="ARBA00022989"/>
    </source>
</evidence>
<dbReference type="InterPro" id="IPR038266">
    <property type="entry name" value="NapC/NirT_cytc_sf"/>
</dbReference>
<dbReference type="GO" id="GO:0009061">
    <property type="term" value="P:anaerobic respiration"/>
    <property type="evidence" value="ECO:0007669"/>
    <property type="project" value="TreeGrafter"/>
</dbReference>
<keyword evidence="6 12" id="KW-0812">Transmembrane</keyword>
<evidence type="ECO:0000256" key="2">
    <source>
        <dbReference type="ARBA" id="ARBA00007395"/>
    </source>
</evidence>
<evidence type="ECO:0000256" key="1">
    <source>
        <dbReference type="ARBA" id="ARBA00004236"/>
    </source>
</evidence>
<dbReference type="GO" id="GO:0046872">
    <property type="term" value="F:metal ion binding"/>
    <property type="evidence" value="ECO:0007669"/>
    <property type="project" value="UniProtKB-KW"/>
</dbReference>
<feature type="transmembrane region" description="Helical" evidence="12">
    <location>
        <begin position="6"/>
        <end position="24"/>
    </location>
</feature>
<reference evidence="14" key="1">
    <citation type="journal article" date="2015" name="Nature">
        <title>Complex archaea that bridge the gap between prokaryotes and eukaryotes.</title>
        <authorList>
            <person name="Spang A."/>
            <person name="Saw J.H."/>
            <person name="Jorgensen S.L."/>
            <person name="Zaremba-Niedzwiedzka K."/>
            <person name="Martijn J."/>
            <person name="Lind A.E."/>
            <person name="van Eijk R."/>
            <person name="Schleper C."/>
            <person name="Guy L."/>
            <person name="Ettema T.J."/>
        </authorList>
    </citation>
    <scope>NUCLEOTIDE SEQUENCE</scope>
</reference>
<keyword evidence="4" id="KW-1003">Cell membrane</keyword>
<dbReference type="InterPro" id="IPR051174">
    <property type="entry name" value="Cytochrome_c-type_ET"/>
</dbReference>
<gene>
    <name evidence="14" type="ORF">LCGC14_1633250</name>
</gene>
<accession>A0A0F9IPA1</accession>
<feature type="transmembrane region" description="Helical" evidence="12">
    <location>
        <begin position="36"/>
        <end position="58"/>
    </location>
</feature>